<dbReference type="Pfam" id="PF00945">
    <property type="entry name" value="Rhabdo_ncap"/>
    <property type="match status" value="1"/>
</dbReference>
<comment type="subcellular location">
    <subcellularLocation>
        <location evidence="1">Host cytoplasm</location>
    </subcellularLocation>
    <subcellularLocation>
        <location evidence="2">Virion</location>
    </subcellularLocation>
</comment>
<evidence type="ECO:0000256" key="7">
    <source>
        <dbReference type="ARBA" id="ARBA00022884"/>
    </source>
</evidence>
<dbReference type="GO" id="GO:0019013">
    <property type="term" value="C:viral nucleocapsid"/>
    <property type="evidence" value="ECO:0007669"/>
    <property type="project" value="UniProtKB-KW"/>
</dbReference>
<evidence type="ECO:0000256" key="10">
    <source>
        <dbReference type="ARBA" id="ARBA00023274"/>
    </source>
</evidence>
<feature type="domain" description="Rhabdovirus nucleocapsid" evidence="12">
    <location>
        <begin position="21"/>
        <end position="374"/>
    </location>
</feature>
<evidence type="ECO:0000256" key="4">
    <source>
        <dbReference type="ARBA" id="ARBA00022497"/>
    </source>
</evidence>
<dbReference type="GO" id="GO:0030430">
    <property type="term" value="C:host cell cytoplasm"/>
    <property type="evidence" value="ECO:0007669"/>
    <property type="project" value="UniProtKB-SubCell"/>
</dbReference>
<organism evidence="13">
    <name type="scientific">Charleville virus</name>
    <dbReference type="NCBI Taxonomy" id="318842"/>
    <lineage>
        <taxon>Viruses</taxon>
        <taxon>Riboviria</taxon>
        <taxon>Orthornavirae</taxon>
        <taxon>Negarnaviricota</taxon>
        <taxon>Haploviricotina</taxon>
        <taxon>Monjiviricetes</taxon>
        <taxon>Mononegavirales</taxon>
        <taxon>Rhabdoviridae</taxon>
        <taxon>Alpharhabdovirinae</taxon>
        <taxon>Sripuvirus</taxon>
        <taxon>Sripuvirus charleville</taxon>
    </lineage>
</organism>
<evidence type="ECO:0000256" key="9">
    <source>
        <dbReference type="ARBA" id="ARBA00023200"/>
    </source>
</evidence>
<evidence type="ECO:0000313" key="13">
    <source>
        <dbReference type="EMBL" id="AZL49333.1"/>
    </source>
</evidence>
<keyword evidence="8 13" id="KW-0543">Viral nucleoprotein</keyword>
<evidence type="ECO:0000259" key="12">
    <source>
        <dbReference type="Pfam" id="PF00945"/>
    </source>
</evidence>
<gene>
    <name evidence="13" type="primary">N</name>
</gene>
<dbReference type="SUPFAM" id="SSF140809">
    <property type="entry name" value="Rhabdovirus nucleoprotein-like"/>
    <property type="match status" value="1"/>
</dbReference>
<evidence type="ECO:0000256" key="3">
    <source>
        <dbReference type="ARBA" id="ARBA00014389"/>
    </source>
</evidence>
<protein>
    <recommendedName>
        <fullName evidence="3">Nucleoprotein</fullName>
    </recommendedName>
    <alternativeName>
        <fullName evidence="11">Nucleocapsid protein</fullName>
    </alternativeName>
</protein>
<sequence length="418" mass="46974">MASSKVCRLSTGKTVTLRTNRTQKGLNYPSDSYIREAKPSIVVKNTDLSQDDLKGILVYGLAHGSLSLDIFMTWFTRSELMGEEVCPEKWTSFGHVIAEKGAKVSIRDIIDIEIEGVLDATKAKTSMVGLEMITDLSVAMACLAVYRLDSKNSTYVETLSKKLKEHLFELSGGKLEILGDGGGQKEWLKNASFNRLVGAIDMYYYRFDQVTNAIIRFCTLTARYKDCSALLSIGYFCRINGITELDFPAWIWSEKIADQVVQVLRDGQESEMEFSYFCYFSCMGMGKNSPYSSSNNPELHAWVHSVGSLLHQQRSLNAIKVGEFSVADVIQHATLAAYGLGRGYTIKKTFGKEGEKPVKEDSDAEDEPIGKDGEVWRKYFFNTGFPDRVADWYRETADRIKTHREGTIGEMIKLHVMT</sequence>
<evidence type="ECO:0000256" key="6">
    <source>
        <dbReference type="ARBA" id="ARBA00022844"/>
    </source>
</evidence>
<dbReference type="Gene3D" id="1.10.3610.10">
    <property type="entry name" value="Nucleoprotein"/>
    <property type="match status" value="1"/>
</dbReference>
<keyword evidence="14" id="KW-1185">Reference proteome</keyword>
<keyword evidence="10" id="KW-0687">Ribonucleoprotein</keyword>
<dbReference type="GO" id="GO:0019029">
    <property type="term" value="C:helical viral capsid"/>
    <property type="evidence" value="ECO:0007669"/>
    <property type="project" value="UniProtKB-KW"/>
</dbReference>
<evidence type="ECO:0000256" key="2">
    <source>
        <dbReference type="ARBA" id="ARBA00004328"/>
    </source>
</evidence>
<dbReference type="EMBL" id="MH899109">
    <property type="protein sequence ID" value="AZL49333.1"/>
    <property type="molecule type" value="Viral_cRNA"/>
</dbReference>
<name>A0A3S8TMM7_9RHAB</name>
<keyword evidence="5" id="KW-0167">Capsid protein</keyword>
<dbReference type="GO" id="GO:0003723">
    <property type="term" value="F:RNA binding"/>
    <property type="evidence" value="ECO:0007669"/>
    <property type="project" value="UniProtKB-KW"/>
</dbReference>
<keyword evidence="9" id="KW-1035">Host cytoplasm</keyword>
<dbReference type="InterPro" id="IPR023331">
    <property type="entry name" value="Rhabdovirus_ncapsid_C"/>
</dbReference>
<keyword evidence="7" id="KW-0694">RNA-binding</keyword>
<dbReference type="KEGG" id="vg:80533954"/>
<evidence type="ECO:0000256" key="1">
    <source>
        <dbReference type="ARBA" id="ARBA00004192"/>
    </source>
</evidence>
<dbReference type="InterPro" id="IPR035961">
    <property type="entry name" value="Rhabdovirus_nucleoprotein-like"/>
</dbReference>
<dbReference type="Gene3D" id="1.10.3570.10">
    <property type="entry name" value="Rhabdovirus nucleocapsid protein like domain"/>
    <property type="match status" value="1"/>
</dbReference>
<dbReference type="Proteomes" id="UP000503388">
    <property type="component" value="Segment"/>
</dbReference>
<keyword evidence="6" id="KW-0946">Virion</keyword>
<evidence type="ECO:0000313" key="14">
    <source>
        <dbReference type="Proteomes" id="UP000503388"/>
    </source>
</evidence>
<dbReference type="GO" id="GO:1990904">
    <property type="term" value="C:ribonucleoprotein complex"/>
    <property type="evidence" value="ECO:0007669"/>
    <property type="project" value="UniProtKB-KW"/>
</dbReference>
<evidence type="ECO:0000256" key="11">
    <source>
        <dbReference type="ARBA" id="ARBA00033344"/>
    </source>
</evidence>
<evidence type="ECO:0000256" key="8">
    <source>
        <dbReference type="ARBA" id="ARBA00023086"/>
    </source>
</evidence>
<dbReference type="InterPro" id="IPR023330">
    <property type="entry name" value="Rhabdovirus_ncapsid_N"/>
</dbReference>
<reference evidence="13" key="1">
    <citation type="journal article" date="2018" name="Virus Genes">
        <title>Genomic characterisation of Cuiaba and Charleville viruses: arboviruses (family Rhabdoviridae, genus Sripuvirus) infecting reptiles and amphibians.</title>
        <authorList>
            <person name="Vasilakis N."/>
            <person name="Tesh R.B."/>
            <person name="Widen S.G."/>
            <person name="Mirchandani D."/>
            <person name="Walker P.J."/>
        </authorList>
    </citation>
    <scope>NUCLEOTIDE SEQUENCE [LARGE SCALE GENOMIC DNA]</scope>
    <source>
        <strain evidence="13">Ch9824</strain>
    </source>
</reference>
<keyword evidence="4" id="KW-1139">Helical capsid protein</keyword>
<evidence type="ECO:0000256" key="5">
    <source>
        <dbReference type="ARBA" id="ARBA00022561"/>
    </source>
</evidence>
<dbReference type="RefSeq" id="YP_010796453.1">
    <property type="nucleotide sequence ID" value="NC_076030.1"/>
</dbReference>
<dbReference type="GeneID" id="80533954"/>
<accession>A0A3S8TMM7</accession>
<proteinExistence type="predicted"/>
<dbReference type="InterPro" id="IPR000448">
    <property type="entry name" value="Rhabdo_ncapsid"/>
</dbReference>